<keyword evidence="3" id="KW-1185">Reference proteome</keyword>
<sequence length="198" mass="21751">MLHVETEEAEPRFRAVIGKSGERRGIRLEGIYWEALQWLASATRGSLSDIVEKGAEQVPDNGNLASILRVLAVKSLWQRLNAVEAMSSMENLSALVQASPSPTIVLTREKKIQLFNEPFVAMLRQRLALSTTLQLSAGFRFAVDTQIEDAISNLEANRGKMLVTGFTASGNGKTVNGQINLALAPSHQKQMVMGYIVR</sequence>
<name>A0ABX6QUQ1_9HYPH</name>
<organism evidence="2 3">
    <name type="scientific">Peteryoungia desertarenae</name>
    <dbReference type="NCBI Taxonomy" id="1813451"/>
    <lineage>
        <taxon>Bacteria</taxon>
        <taxon>Pseudomonadati</taxon>
        <taxon>Pseudomonadota</taxon>
        <taxon>Alphaproteobacteria</taxon>
        <taxon>Hyphomicrobiales</taxon>
        <taxon>Rhizobiaceae</taxon>
        <taxon>Peteryoungia</taxon>
    </lineage>
</organism>
<feature type="domain" description="Ribbon-helix-helix" evidence="1">
    <location>
        <begin position="21"/>
        <end position="75"/>
    </location>
</feature>
<dbReference type="EMBL" id="CP058351">
    <property type="protein sequence ID" value="QLF72017.1"/>
    <property type="molecule type" value="Genomic_DNA"/>
</dbReference>
<keyword evidence="2" id="KW-0614">Plasmid</keyword>
<evidence type="ECO:0000313" key="3">
    <source>
        <dbReference type="Proteomes" id="UP000308530"/>
    </source>
</evidence>
<evidence type="ECO:0000313" key="2">
    <source>
        <dbReference type="EMBL" id="QLF72017.1"/>
    </source>
</evidence>
<dbReference type="InterPro" id="IPR027373">
    <property type="entry name" value="RHH_dom"/>
</dbReference>
<dbReference type="InterPro" id="IPR038268">
    <property type="entry name" value="RHH_sf"/>
</dbReference>
<accession>A0ABX6QUQ1</accession>
<reference evidence="2 3" key="1">
    <citation type="submission" date="2020-06" db="EMBL/GenBank/DDBJ databases">
        <title>Genome sequence of Rhizobium sp strain ADMK78.</title>
        <authorList>
            <person name="Rahi P."/>
        </authorList>
    </citation>
    <scope>NUCLEOTIDE SEQUENCE [LARGE SCALE GENOMIC DNA]</scope>
    <source>
        <strain evidence="2 3">ADMK78</strain>
        <plasmid evidence="2 3">pPRADMK78_01</plasmid>
    </source>
</reference>
<geneLocation type="plasmid" evidence="2 3">
    <name>pPRADMK78_01</name>
</geneLocation>
<dbReference type="Pfam" id="PF13467">
    <property type="entry name" value="RHH_4"/>
    <property type="match status" value="1"/>
</dbReference>
<dbReference type="Gene3D" id="1.10.3990.20">
    <property type="entry name" value="protein bp1543"/>
    <property type="match status" value="1"/>
</dbReference>
<proteinExistence type="predicted"/>
<dbReference type="Proteomes" id="UP000308530">
    <property type="component" value="Plasmid pPRADMK78_01"/>
</dbReference>
<protein>
    <submittedName>
        <fullName evidence="2">Ribbon-helix-helix domain-containing protein</fullName>
    </submittedName>
</protein>
<gene>
    <name evidence="2" type="ORF">FE840_018560</name>
</gene>
<evidence type="ECO:0000259" key="1">
    <source>
        <dbReference type="Pfam" id="PF13467"/>
    </source>
</evidence>